<dbReference type="AlphaFoldDB" id="A0A9D5H768"/>
<proteinExistence type="predicted"/>
<name>A0A9D5H768_9LILI</name>
<accession>A0A9D5H768</accession>
<dbReference type="Proteomes" id="UP001085076">
    <property type="component" value="Miscellaneous, Linkage group lg08"/>
</dbReference>
<feature type="region of interest" description="Disordered" evidence="1">
    <location>
        <begin position="1"/>
        <end position="28"/>
    </location>
</feature>
<feature type="transmembrane region" description="Helical" evidence="2">
    <location>
        <begin position="35"/>
        <end position="52"/>
    </location>
</feature>
<gene>
    <name evidence="3" type="ORF">J5N97_026977</name>
</gene>
<keyword evidence="2" id="KW-0472">Membrane</keyword>
<evidence type="ECO:0000313" key="3">
    <source>
        <dbReference type="EMBL" id="KAJ0965839.1"/>
    </source>
</evidence>
<reference evidence="3" key="1">
    <citation type="submission" date="2021-03" db="EMBL/GenBank/DDBJ databases">
        <authorList>
            <person name="Li Z."/>
            <person name="Yang C."/>
        </authorList>
    </citation>
    <scope>NUCLEOTIDE SEQUENCE</scope>
    <source>
        <strain evidence="3">Dzin_1.0</strain>
        <tissue evidence="3">Leaf</tissue>
    </source>
</reference>
<keyword evidence="4" id="KW-1185">Reference proteome</keyword>
<sequence>MGGEGGDASRPAQPRPHSGEVLHQRRRLPMKPTSMAVGGFIFVATLGYFTLYHKAKPGTTAREVASATVGSPASK</sequence>
<protein>
    <submittedName>
        <fullName evidence="3">Uncharacterized protein</fullName>
    </submittedName>
</protein>
<dbReference type="OrthoDB" id="1892673at2759"/>
<reference evidence="3" key="2">
    <citation type="journal article" date="2022" name="Hortic Res">
        <title>The genome of Dioscorea zingiberensis sheds light on the biosynthesis, origin and evolution of the medicinally important diosgenin saponins.</title>
        <authorList>
            <person name="Li Y."/>
            <person name="Tan C."/>
            <person name="Li Z."/>
            <person name="Guo J."/>
            <person name="Li S."/>
            <person name="Chen X."/>
            <person name="Wang C."/>
            <person name="Dai X."/>
            <person name="Yang H."/>
            <person name="Song W."/>
            <person name="Hou L."/>
            <person name="Xu J."/>
            <person name="Tong Z."/>
            <person name="Xu A."/>
            <person name="Yuan X."/>
            <person name="Wang W."/>
            <person name="Yang Q."/>
            <person name="Chen L."/>
            <person name="Sun Z."/>
            <person name="Wang K."/>
            <person name="Pan B."/>
            <person name="Chen J."/>
            <person name="Bao Y."/>
            <person name="Liu F."/>
            <person name="Qi X."/>
            <person name="Gang D.R."/>
            <person name="Wen J."/>
            <person name="Li J."/>
        </authorList>
    </citation>
    <scope>NUCLEOTIDE SEQUENCE</scope>
    <source>
        <strain evidence="3">Dzin_1.0</strain>
    </source>
</reference>
<evidence type="ECO:0000313" key="4">
    <source>
        <dbReference type="Proteomes" id="UP001085076"/>
    </source>
</evidence>
<comment type="caution">
    <text evidence="3">The sequence shown here is derived from an EMBL/GenBank/DDBJ whole genome shotgun (WGS) entry which is preliminary data.</text>
</comment>
<dbReference type="EMBL" id="JAGGNH010000008">
    <property type="protein sequence ID" value="KAJ0965839.1"/>
    <property type="molecule type" value="Genomic_DNA"/>
</dbReference>
<evidence type="ECO:0000256" key="2">
    <source>
        <dbReference type="SAM" id="Phobius"/>
    </source>
</evidence>
<keyword evidence="2" id="KW-0812">Transmembrane</keyword>
<organism evidence="3 4">
    <name type="scientific">Dioscorea zingiberensis</name>
    <dbReference type="NCBI Taxonomy" id="325984"/>
    <lineage>
        <taxon>Eukaryota</taxon>
        <taxon>Viridiplantae</taxon>
        <taxon>Streptophyta</taxon>
        <taxon>Embryophyta</taxon>
        <taxon>Tracheophyta</taxon>
        <taxon>Spermatophyta</taxon>
        <taxon>Magnoliopsida</taxon>
        <taxon>Liliopsida</taxon>
        <taxon>Dioscoreales</taxon>
        <taxon>Dioscoreaceae</taxon>
        <taxon>Dioscorea</taxon>
    </lineage>
</organism>
<evidence type="ECO:0000256" key="1">
    <source>
        <dbReference type="SAM" id="MobiDB-lite"/>
    </source>
</evidence>
<keyword evidence="2" id="KW-1133">Transmembrane helix</keyword>